<dbReference type="Pfam" id="PF08264">
    <property type="entry name" value="Anticodon_1"/>
    <property type="match status" value="1"/>
</dbReference>
<dbReference type="OrthoDB" id="15954at2759"/>
<dbReference type="PANTHER" id="PTHR43740">
    <property type="entry name" value="LEUCYL-TRNA SYNTHETASE"/>
    <property type="match status" value="1"/>
</dbReference>
<reference evidence="14" key="2">
    <citation type="submission" date="2022-10" db="EMBL/GenBank/DDBJ databases">
        <authorList>
            <consortium name="ENA_rothamsted_submissions"/>
            <consortium name="culmorum"/>
            <person name="King R."/>
        </authorList>
    </citation>
    <scope>NUCLEOTIDE SEQUENCE</scope>
</reference>
<dbReference type="FunFam" id="3.40.50.620:FF:000100">
    <property type="entry name" value="probable leucine--tRNA ligase, mitochondrial"/>
    <property type="match status" value="1"/>
</dbReference>
<feature type="domain" description="Methionyl/Valyl/Leucyl/Isoleucyl-tRNA synthetase anticodon-binding" evidence="13">
    <location>
        <begin position="722"/>
        <end position="781"/>
    </location>
</feature>
<comment type="catalytic activity">
    <reaction evidence="10">
        <text>tRNA(Leu) + L-leucine + ATP = L-leucyl-tRNA(Leu) + AMP + diphosphate</text>
        <dbReference type="Rhea" id="RHEA:11688"/>
        <dbReference type="Rhea" id="RHEA-COMP:9613"/>
        <dbReference type="Rhea" id="RHEA-COMP:9622"/>
        <dbReference type="ChEBI" id="CHEBI:30616"/>
        <dbReference type="ChEBI" id="CHEBI:33019"/>
        <dbReference type="ChEBI" id="CHEBI:57427"/>
        <dbReference type="ChEBI" id="CHEBI:78442"/>
        <dbReference type="ChEBI" id="CHEBI:78494"/>
        <dbReference type="ChEBI" id="CHEBI:456215"/>
        <dbReference type="EC" id="6.1.1.4"/>
    </reaction>
</comment>
<dbReference type="Pfam" id="PF00133">
    <property type="entry name" value="tRNA-synt_1"/>
    <property type="match status" value="2"/>
</dbReference>
<protein>
    <recommendedName>
        <fullName evidence="3">leucine--tRNA ligase</fullName>
        <ecNumber evidence="3">6.1.1.4</ecNumber>
    </recommendedName>
    <alternativeName>
        <fullName evidence="9">Leucyl-tRNA synthetase</fullName>
    </alternativeName>
</protein>
<evidence type="ECO:0000256" key="2">
    <source>
        <dbReference type="ARBA" id="ARBA00005594"/>
    </source>
</evidence>
<dbReference type="GO" id="GO:0005524">
    <property type="term" value="F:ATP binding"/>
    <property type="evidence" value="ECO:0007669"/>
    <property type="project" value="UniProtKB-KW"/>
</dbReference>
<evidence type="ECO:0000256" key="11">
    <source>
        <dbReference type="RuleBase" id="RU363035"/>
    </source>
</evidence>
<dbReference type="SUPFAM" id="SSF52374">
    <property type="entry name" value="Nucleotidylyl transferase"/>
    <property type="match status" value="1"/>
</dbReference>
<dbReference type="InterPro" id="IPR002302">
    <property type="entry name" value="Leu-tRNA-ligase"/>
</dbReference>
<dbReference type="GO" id="GO:0006429">
    <property type="term" value="P:leucyl-tRNA aminoacylation"/>
    <property type="evidence" value="ECO:0007669"/>
    <property type="project" value="InterPro"/>
</dbReference>
<evidence type="ECO:0000256" key="5">
    <source>
        <dbReference type="ARBA" id="ARBA00022741"/>
    </source>
</evidence>
<evidence type="ECO:0000259" key="13">
    <source>
        <dbReference type="Pfam" id="PF08264"/>
    </source>
</evidence>
<evidence type="ECO:0000256" key="4">
    <source>
        <dbReference type="ARBA" id="ARBA00022598"/>
    </source>
</evidence>
<feature type="domain" description="Aminoacyl-tRNA synthetase class Ia" evidence="12">
    <location>
        <begin position="48"/>
        <end position="286"/>
    </location>
</feature>
<keyword evidence="7 11" id="KW-0648">Protein biosynthesis</keyword>
<accession>A0A9N9WQ53</accession>
<dbReference type="Gene3D" id="3.40.50.620">
    <property type="entry name" value="HUPs"/>
    <property type="match status" value="2"/>
</dbReference>
<dbReference type="InterPro" id="IPR009080">
    <property type="entry name" value="tRNAsynth_Ia_anticodon-bd"/>
</dbReference>
<feature type="domain" description="Aminoacyl-tRNA synthetase class Ia" evidence="12">
    <location>
        <begin position="390"/>
        <end position="545"/>
    </location>
</feature>
<keyword evidence="8 11" id="KW-0030">Aminoacyl-tRNA synthetase</keyword>
<evidence type="ECO:0000313" key="14">
    <source>
        <dbReference type="EMBL" id="CAG9804531.1"/>
    </source>
</evidence>
<keyword evidence="6 11" id="KW-0067">ATP-binding</keyword>
<reference evidence="14" key="1">
    <citation type="submission" date="2022-01" db="EMBL/GenBank/DDBJ databases">
        <authorList>
            <person name="King R."/>
        </authorList>
    </citation>
    <scope>NUCLEOTIDE SEQUENCE</scope>
</reference>
<dbReference type="PROSITE" id="PS00178">
    <property type="entry name" value="AA_TRNA_LIGASE_I"/>
    <property type="match status" value="1"/>
</dbReference>
<name>A0A9N9WQ53_9DIPT</name>
<comment type="similarity">
    <text evidence="2 11">Belongs to the class-I aminoacyl-tRNA synthetase family.</text>
</comment>
<dbReference type="FunFam" id="1.10.730.10:FF:000060">
    <property type="entry name" value="Leucyl-tRNA synthetase"/>
    <property type="match status" value="1"/>
</dbReference>
<dbReference type="GO" id="GO:0032543">
    <property type="term" value="P:mitochondrial translation"/>
    <property type="evidence" value="ECO:0007669"/>
    <property type="project" value="TreeGrafter"/>
</dbReference>
<gene>
    <name evidence="14" type="ORF">CHIRRI_LOCUS7414</name>
</gene>
<organism evidence="14 15">
    <name type="scientific">Chironomus riparius</name>
    <dbReference type="NCBI Taxonomy" id="315576"/>
    <lineage>
        <taxon>Eukaryota</taxon>
        <taxon>Metazoa</taxon>
        <taxon>Ecdysozoa</taxon>
        <taxon>Arthropoda</taxon>
        <taxon>Hexapoda</taxon>
        <taxon>Insecta</taxon>
        <taxon>Pterygota</taxon>
        <taxon>Neoptera</taxon>
        <taxon>Endopterygota</taxon>
        <taxon>Diptera</taxon>
        <taxon>Nematocera</taxon>
        <taxon>Chironomoidea</taxon>
        <taxon>Chironomidae</taxon>
        <taxon>Chironominae</taxon>
        <taxon>Chironomus</taxon>
    </lineage>
</organism>
<dbReference type="GO" id="GO:0005759">
    <property type="term" value="C:mitochondrial matrix"/>
    <property type="evidence" value="ECO:0007669"/>
    <property type="project" value="UniProtKB-SubCell"/>
</dbReference>
<dbReference type="EMBL" id="OU895878">
    <property type="protein sequence ID" value="CAG9804531.1"/>
    <property type="molecule type" value="Genomic_DNA"/>
</dbReference>
<dbReference type="Gene3D" id="1.10.730.10">
    <property type="entry name" value="Isoleucyl-tRNA Synthetase, Domain 1"/>
    <property type="match status" value="1"/>
</dbReference>
<evidence type="ECO:0000256" key="6">
    <source>
        <dbReference type="ARBA" id="ARBA00022840"/>
    </source>
</evidence>
<dbReference type="Proteomes" id="UP001153620">
    <property type="component" value="Chromosome 2"/>
</dbReference>
<dbReference type="InterPro" id="IPR013155">
    <property type="entry name" value="M/V/L/I-tRNA-synth_anticd-bd"/>
</dbReference>
<dbReference type="EC" id="6.1.1.4" evidence="3"/>
<dbReference type="InterPro" id="IPR002300">
    <property type="entry name" value="aa-tRNA-synth_Ia"/>
</dbReference>
<dbReference type="PRINTS" id="PR00985">
    <property type="entry name" value="TRNASYNTHLEU"/>
</dbReference>
<evidence type="ECO:0000256" key="7">
    <source>
        <dbReference type="ARBA" id="ARBA00022917"/>
    </source>
</evidence>
<keyword evidence="5 11" id="KW-0547">Nucleotide-binding</keyword>
<dbReference type="AlphaFoldDB" id="A0A9N9WQ53"/>
<evidence type="ECO:0000256" key="1">
    <source>
        <dbReference type="ARBA" id="ARBA00004305"/>
    </source>
</evidence>
<evidence type="ECO:0000313" key="15">
    <source>
        <dbReference type="Proteomes" id="UP001153620"/>
    </source>
</evidence>
<proteinExistence type="inferred from homology"/>
<dbReference type="PANTHER" id="PTHR43740:SF2">
    <property type="entry name" value="LEUCINE--TRNA LIGASE, MITOCHONDRIAL"/>
    <property type="match status" value="1"/>
</dbReference>
<evidence type="ECO:0000256" key="10">
    <source>
        <dbReference type="ARBA" id="ARBA00047469"/>
    </source>
</evidence>
<dbReference type="InterPro" id="IPR001412">
    <property type="entry name" value="aa-tRNA-synth_I_CS"/>
</dbReference>
<keyword evidence="4 11" id="KW-0436">Ligase</keyword>
<evidence type="ECO:0000259" key="12">
    <source>
        <dbReference type="Pfam" id="PF00133"/>
    </source>
</evidence>
<dbReference type="FunFam" id="3.40.50.620:FF:000003">
    <property type="entry name" value="Leucine--tRNA ligase"/>
    <property type="match status" value="1"/>
</dbReference>
<dbReference type="SUPFAM" id="SSF47323">
    <property type="entry name" value="Anticodon-binding domain of a subclass of class I aminoacyl-tRNA synthetases"/>
    <property type="match status" value="1"/>
</dbReference>
<sequence length="868" mass="100681">MITNWLFNKIKLNHYKTVKLTWSAYSTIGCTHLQEKILTEDMKKVIEQHWKDRIIYKPFDPSNHKEKCYVLSMFPYPSGELHMGHVRVYSISDTIARFYRLLGRNVFQPMGWDAFGLPAENAAIQRKIPANKWTLENIERMRKQLNDLGCSFDWNSELATCDPAYYKWTQKIFLMLFNEGLAYQCESMVNWDPVDQTVLADEQVDENGLSWRSGAKVEKKLLKQWFIKTTKFADQLYAGLDDPILEDWKDIINLQKHWIGECDGWNFSFKLSNDKNITVWSKSPEEFQYATFIAIRKEHLLNTDKIDSGLLSLRAKNPFTGHELAIIVTDEVEFPPFNDVYVSSNNEGDAKIAEKFGLEKSQSSMNLSRDEVLSKAAELNMGGDFKISSKLKDWLISRQRFWGTPIPIIHCPSCGAVPVKDEDLPIKLPENDEVGKPLSQNHEWLKCSCPKCGNTDAKRESDTMDTFVDSSWYFLRYLDPQNQLDLVDKKLGNEMMPVDIYIGGKEHAVLHLYYARFMNHFLHQKGYVKDAEPFKKLLVQGMVKGKTYRVKENGLYLKSNEVEIINEKKGKAVEKETKRKVEVLWEKMSKSKFNGVDPIDVIQSHGCDTTRLIMLGDVAPTSHRNWSEATFPGIIKWQKRLWMTLHDFHIHRQKINEISISKEFDEHEEKLLDSANYFTSTATFNFKISHQLSIAISRLQGLTNAIRRAPPDVVCFGKQYERALSAQIIMLAPFAPHFSSELWSRFISAPNRVTEKSDYINWNADIFDQQWPKVDSHHKIEFNVKVNNLFIHKFKVTCAALNRMSQDEALHLGLNHESTAKYIKDKKIMASQWKIYEDYEGILNLITDQVSVESTENEHENVKKIVEQ</sequence>
<dbReference type="InterPro" id="IPR014729">
    <property type="entry name" value="Rossmann-like_a/b/a_fold"/>
</dbReference>
<evidence type="ECO:0000256" key="3">
    <source>
        <dbReference type="ARBA" id="ARBA00013164"/>
    </source>
</evidence>
<dbReference type="GO" id="GO:0004823">
    <property type="term" value="F:leucine-tRNA ligase activity"/>
    <property type="evidence" value="ECO:0007669"/>
    <property type="project" value="UniProtKB-EC"/>
</dbReference>
<dbReference type="CDD" id="cd00812">
    <property type="entry name" value="LeuRS_core"/>
    <property type="match status" value="1"/>
</dbReference>
<keyword evidence="15" id="KW-1185">Reference proteome</keyword>
<comment type="subcellular location">
    <subcellularLocation>
        <location evidence="1">Mitochondrion matrix</location>
    </subcellularLocation>
</comment>
<evidence type="ECO:0000256" key="8">
    <source>
        <dbReference type="ARBA" id="ARBA00023146"/>
    </source>
</evidence>
<evidence type="ECO:0000256" key="9">
    <source>
        <dbReference type="ARBA" id="ARBA00030520"/>
    </source>
</evidence>